<gene>
    <name evidence="2" type="ORF">TH30_21255</name>
</gene>
<sequence>MANIVVTHFSGLLVNGKYRTSVFYEGFINSLLENGNNVLHVITSNYLLRPWNGSNTTISPEIGQLVLEEIINFNPDLVISFNNSSIEGIEDAVDCPIALWEADTFQFFNDKDYVKRNADRYHFLAFASDAIEVYKRELGISDNRVRRVPAATGVKSTKEEKRYNISFIGNTFSASPTVFKYLAQHPSVRDLDTSVFSDAQVSQYCETLKTLSGLDGHAILFRKSGQDRLSICHRLFEHGLHLFGPDDWYRLGMLGDDILDAYDPRVVYSLHHNQLIYNRSKVSLNINHAQASTGFAWRVIDILASDSALLTTPSSDLKALCGDKVSLQVFNSVAEADDLAGKLLKDNSLREDVIAQQNELVEMNFRWKHRFPIISEFTGVELNAGPEKGTYKEVLVEPTANVVSQAVQEIYRGITAVHKAGRIVNTKRGLQARGEVSIGARHRFLIFILQVYAALRAFLRRIRVVSRTVNFCKSAVHFIWPNLVVLVRNARMKSTENSAKEYE</sequence>
<evidence type="ECO:0000313" key="3">
    <source>
        <dbReference type="Proteomes" id="UP000252255"/>
    </source>
</evidence>
<reference evidence="2 3" key="1">
    <citation type="submission" date="2014-07" db="EMBL/GenBank/DDBJ databases">
        <title>Draft genome sequence of Thalassospira profundimaris PR54-5.</title>
        <authorList>
            <person name="Lai Q."/>
            <person name="Shao Z."/>
        </authorList>
    </citation>
    <scope>NUCLEOTIDE SEQUENCE [LARGE SCALE GENOMIC DNA]</scope>
    <source>
        <strain evidence="2 3">PR54-5</strain>
    </source>
</reference>
<dbReference type="Proteomes" id="UP000252255">
    <property type="component" value="Unassembled WGS sequence"/>
</dbReference>
<feature type="domain" description="Spore protein YkvP/CgeB glycosyl transferase-like" evidence="1">
    <location>
        <begin position="238"/>
        <end position="371"/>
    </location>
</feature>
<evidence type="ECO:0000259" key="1">
    <source>
        <dbReference type="Pfam" id="PF13524"/>
    </source>
</evidence>
<comment type="caution">
    <text evidence="2">The sequence shown here is derived from an EMBL/GenBank/DDBJ whole genome shotgun (WGS) entry which is preliminary data.</text>
</comment>
<accession>A0A367WKX5</accession>
<evidence type="ECO:0000313" key="2">
    <source>
        <dbReference type="EMBL" id="RCK42088.1"/>
    </source>
</evidence>
<dbReference type="Pfam" id="PF13524">
    <property type="entry name" value="Glyco_trans_1_2"/>
    <property type="match status" value="1"/>
</dbReference>
<organism evidence="2 3">
    <name type="scientific">Thalassospira profundimaris</name>
    <dbReference type="NCBI Taxonomy" id="502049"/>
    <lineage>
        <taxon>Bacteria</taxon>
        <taxon>Pseudomonadati</taxon>
        <taxon>Pseudomonadota</taxon>
        <taxon>Alphaproteobacteria</taxon>
        <taxon>Rhodospirillales</taxon>
        <taxon>Thalassospiraceae</taxon>
        <taxon>Thalassospira</taxon>
    </lineage>
</organism>
<protein>
    <recommendedName>
        <fullName evidence="1">Spore protein YkvP/CgeB glycosyl transferase-like domain-containing protein</fullName>
    </recommendedName>
</protein>
<proteinExistence type="predicted"/>
<dbReference type="OrthoDB" id="9179708at2"/>
<name>A0A367WKX5_9PROT</name>
<dbReference type="EMBL" id="JPWI01000018">
    <property type="protein sequence ID" value="RCK42088.1"/>
    <property type="molecule type" value="Genomic_DNA"/>
</dbReference>
<dbReference type="RefSeq" id="WP_114099976.1">
    <property type="nucleotide sequence ID" value="NZ_JPWI01000018.1"/>
</dbReference>
<dbReference type="InterPro" id="IPR055259">
    <property type="entry name" value="YkvP/CgeB_Glyco_trans-like"/>
</dbReference>
<dbReference type="AlphaFoldDB" id="A0A367WKX5"/>